<keyword evidence="15" id="KW-1185">Reference proteome</keyword>
<dbReference type="Gene3D" id="2.20.25.10">
    <property type="match status" value="1"/>
</dbReference>
<feature type="compositionally biased region" description="Polar residues" evidence="13">
    <location>
        <begin position="186"/>
        <end position="205"/>
    </location>
</feature>
<evidence type="ECO:0000313" key="15">
    <source>
        <dbReference type="Proteomes" id="UP000694843"/>
    </source>
</evidence>
<comment type="subcellular location">
    <subcellularLocation>
        <location evidence="3">Cytoplasm</location>
    </subcellularLocation>
</comment>
<organism evidence="15 16">
    <name type="scientific">Hyalella azteca</name>
    <name type="common">Amphipod</name>
    <dbReference type="NCBI Taxonomy" id="294128"/>
    <lineage>
        <taxon>Eukaryota</taxon>
        <taxon>Metazoa</taxon>
        <taxon>Ecdysozoa</taxon>
        <taxon>Arthropoda</taxon>
        <taxon>Crustacea</taxon>
        <taxon>Multicrustacea</taxon>
        <taxon>Malacostraca</taxon>
        <taxon>Eumalacostraca</taxon>
        <taxon>Peracarida</taxon>
        <taxon>Amphipoda</taxon>
        <taxon>Senticaudata</taxon>
        <taxon>Talitrida</taxon>
        <taxon>Talitroidea</taxon>
        <taxon>Hyalellidae</taxon>
        <taxon>Hyalella</taxon>
    </lineage>
</organism>
<evidence type="ECO:0000256" key="6">
    <source>
        <dbReference type="ARBA" id="ARBA00018546"/>
    </source>
</evidence>
<feature type="compositionally biased region" description="Polar residues" evidence="13">
    <location>
        <begin position="911"/>
        <end position="921"/>
    </location>
</feature>
<protein>
    <recommendedName>
        <fullName evidence="6">Peptide-N(4)-(N-acetyl-beta-glucosaminyl)asparagine amidase</fullName>
        <ecNumber evidence="5">3.5.1.52</ecNumber>
    </recommendedName>
    <alternativeName>
        <fullName evidence="12">Peptide:N-glycanase</fullName>
    </alternativeName>
</protein>
<evidence type="ECO:0000256" key="10">
    <source>
        <dbReference type="ARBA" id="ARBA00022833"/>
    </source>
</evidence>
<dbReference type="InterPro" id="IPR008979">
    <property type="entry name" value="Galactose-bd-like_sf"/>
</dbReference>
<dbReference type="PANTHER" id="PTHR12143:SF19">
    <property type="entry name" value="PEPTIDE-N(4)-(N-ACETYL-BETA-GLUCOSAMINYL)ASPARAGINE AMIDASE"/>
    <property type="match status" value="1"/>
</dbReference>
<sequence length="1109" mass="120747">MSSMIPPAVDPEVALLLTNEETLCEKAITLLLKISSSIVQQPNEKRVRSLNLNSRAMELTLLPAHGAFELLFFMGFQEANDRLVMPDDACLETVKMYQEQLHQLLNWKTSNSSGGSGGAATDRSLPSPTSLHSPALLRSSSAKQSPQDKTKNNKAQEKKRLPSGGSISSSGNQSSSSTSKVMAALTSKSSPGSSMTENKTVTTFPSKKYSLKKTEKDRSQLENVPKKITKASMMSSRVTSDKPKPSPTRQSLTLENGHVKMSEISDSKPTDNANGGKNPVRTPHSAVVTPAALNVKAMGQPAVALCTGPQQTDSLPPPVNGAPMKPSDTASRSSSSSHASASTGGSSGSASGSSSLASSVVTPLSSSTVTAAATGATSKRLSPYKLQPHQRWLSRFQGYLQRVLTYEDPVNQAKARSLIPMARLHSAANTQLKQALLARKEGAKGEAKVKEPHERLDKPLDLNDHLLGELTNWFKSDFFRWFDCGWCSACRCNMASKSTVPPTKHELKGEANTVEYYQCQRCGADRRFPRYLDVGRLLETREGRCGEWASCFTLCCRTLGFDARQVFDETDHTWTEVWSQSQSRWVHVDPCEGRIDCPLLYECGWGKALSYVIAVSRDEVMDVTWRYTLQPNEVKKRRDKVSEEELCQHLWGLTVQLQQQHQQHTRHQLHIRMAREIASFFSPTRTPTKAELEGRSSGSLGWRVSRGETGVLQTTSHHTFTLHHTARITTLSVKYNPVRDSYLCEGTVGPAMLQGWQSGVHTAANLAIKREHDWHNVYIARTEGETGARVGEVTWRVRWESCRVRLDALHVVLRHALFHGATVTWGVTVDGEHHAGDHSGELRIENLCSRAANKAAANLKSCLVTGSSAALDSNQDNNNPAADAGQQSQSAKSKINDKDTANKANKFTRRASPSETSSRNNGGVEASHRHSSTSPSSRGAKPRGKSNDPCKSSNISKGKSHVPVSPDVRKLSKNQSGNNKPVPSASVKAESSSSDNKNVSQRSASESRKGAGLAVDDRQRPSSGGKSSSIKQTASAVSGQDRKEAWGSGDRTTGGLDNTWRDGKVSGELVVRAVLGGGEGESAWQHAQLFRLPDTDVDSAPFLIELNFL</sequence>
<dbReference type="Pfam" id="PF09409">
    <property type="entry name" value="PUB"/>
    <property type="match status" value="1"/>
</dbReference>
<dbReference type="Gene3D" id="3.10.620.30">
    <property type="match status" value="1"/>
</dbReference>
<dbReference type="InterPro" id="IPR006588">
    <property type="entry name" value="Peptide_N_glycanase_PAW_dom"/>
</dbReference>
<feature type="compositionally biased region" description="Low complexity" evidence="13">
    <location>
        <begin position="327"/>
        <end position="358"/>
    </location>
</feature>
<feature type="compositionally biased region" description="Polar residues" evidence="13">
    <location>
        <begin position="995"/>
        <end position="1004"/>
    </location>
</feature>
<dbReference type="AlphaFoldDB" id="A0A979FR79"/>
<dbReference type="CTD" id="35527"/>
<dbReference type="SMART" id="SM00460">
    <property type="entry name" value="TGc"/>
    <property type="match status" value="1"/>
</dbReference>
<evidence type="ECO:0000256" key="11">
    <source>
        <dbReference type="ARBA" id="ARBA00024870"/>
    </source>
</evidence>
<feature type="compositionally biased region" description="Polar residues" evidence="13">
    <location>
        <begin position="124"/>
        <end position="145"/>
    </location>
</feature>
<feature type="region of interest" description="Disordered" evidence="13">
    <location>
        <begin position="306"/>
        <end position="358"/>
    </location>
</feature>
<dbReference type="GO" id="GO:0005634">
    <property type="term" value="C:nucleus"/>
    <property type="evidence" value="ECO:0007669"/>
    <property type="project" value="TreeGrafter"/>
</dbReference>
<feature type="compositionally biased region" description="Low complexity" evidence="13">
    <location>
        <begin position="163"/>
        <end position="179"/>
    </location>
</feature>
<dbReference type="GO" id="GO:0006516">
    <property type="term" value="P:glycoprotein catabolic process"/>
    <property type="evidence" value="ECO:0007669"/>
    <property type="project" value="InterPro"/>
</dbReference>
<dbReference type="GO" id="GO:0005829">
    <property type="term" value="C:cytosol"/>
    <property type="evidence" value="ECO:0007669"/>
    <property type="project" value="TreeGrafter"/>
</dbReference>
<evidence type="ECO:0000256" key="7">
    <source>
        <dbReference type="ARBA" id="ARBA00022490"/>
    </source>
</evidence>
<dbReference type="SUPFAM" id="SSF49785">
    <property type="entry name" value="Galactose-binding domain-like"/>
    <property type="match status" value="1"/>
</dbReference>
<evidence type="ECO:0000256" key="3">
    <source>
        <dbReference type="ARBA" id="ARBA00004496"/>
    </source>
</evidence>
<evidence type="ECO:0000259" key="14">
    <source>
        <dbReference type="SMART" id="SM00460"/>
    </source>
</evidence>
<dbReference type="SUPFAM" id="SSF143503">
    <property type="entry name" value="PUG domain-like"/>
    <property type="match status" value="1"/>
</dbReference>
<evidence type="ECO:0000256" key="12">
    <source>
        <dbReference type="ARBA" id="ARBA00032901"/>
    </source>
</evidence>
<dbReference type="Proteomes" id="UP000694843">
    <property type="component" value="Unplaced"/>
</dbReference>
<dbReference type="InterPro" id="IPR002931">
    <property type="entry name" value="Transglutaminase-like"/>
</dbReference>
<feature type="compositionally biased region" description="Low complexity" evidence="13">
    <location>
        <begin position="981"/>
        <end position="994"/>
    </location>
</feature>
<dbReference type="SUPFAM" id="SSF54001">
    <property type="entry name" value="Cysteine proteinases"/>
    <property type="match status" value="1"/>
</dbReference>
<comment type="cofactor">
    <cofactor evidence="2">
        <name>Zn(2+)</name>
        <dbReference type="ChEBI" id="CHEBI:29105"/>
    </cofactor>
</comment>
<feature type="domain" description="Transglutaminase-like" evidence="14">
    <location>
        <begin position="537"/>
        <end position="592"/>
    </location>
</feature>
<keyword evidence="9" id="KW-0378">Hydrolase</keyword>
<gene>
    <name evidence="16" type="primary">LOC108672488</name>
</gene>
<evidence type="ECO:0000256" key="1">
    <source>
        <dbReference type="ARBA" id="ARBA00001650"/>
    </source>
</evidence>
<dbReference type="Gene3D" id="1.20.58.2190">
    <property type="match status" value="1"/>
</dbReference>
<feature type="compositionally biased region" description="Polar residues" evidence="13">
    <location>
        <begin position="873"/>
        <end position="893"/>
    </location>
</feature>
<keyword evidence="10" id="KW-0862">Zinc</keyword>
<accession>A0A979FR79</accession>
<dbReference type="InterPro" id="IPR018997">
    <property type="entry name" value="PUB_domain"/>
</dbReference>
<feature type="compositionally biased region" description="Basic and acidic residues" evidence="13">
    <location>
        <begin position="1005"/>
        <end position="1020"/>
    </location>
</feature>
<reference evidence="16" key="1">
    <citation type="submission" date="2025-08" db="UniProtKB">
        <authorList>
            <consortium name="RefSeq"/>
        </authorList>
    </citation>
    <scope>IDENTIFICATION</scope>
    <source>
        <tissue evidence="16">Whole organism</tissue>
    </source>
</reference>
<evidence type="ECO:0000313" key="16">
    <source>
        <dbReference type="RefSeq" id="XP_047739630.1"/>
    </source>
</evidence>
<dbReference type="RefSeq" id="XP_047739630.1">
    <property type="nucleotide sequence ID" value="XM_047883674.1"/>
</dbReference>
<evidence type="ECO:0000256" key="4">
    <source>
        <dbReference type="ARBA" id="ARBA00009390"/>
    </source>
</evidence>
<dbReference type="Pfam" id="PF04721">
    <property type="entry name" value="PAW"/>
    <property type="match status" value="1"/>
</dbReference>
<comment type="similarity">
    <text evidence="4">Belongs to the transglutaminase-like superfamily. PNGase family.</text>
</comment>
<dbReference type="OrthoDB" id="409136at2759"/>
<feature type="region of interest" description="Disordered" evidence="13">
    <location>
        <begin position="108"/>
        <end position="284"/>
    </location>
</feature>
<proteinExistence type="inferred from homology"/>
<comment type="function">
    <text evidence="11">Specifically deglycosylates the denatured form of N-linked glycoproteins in the cytoplasm and assists their proteasome-mediated degradation. Cleaves the beta-aspartyl-glucosamine (GlcNAc) of the glycan and the amide side chain of Asn, converting Asn to Asp. Prefers proteins containing high-mannose over those bearing complex type oligosaccharides. Can recognize misfolded proteins in the endoplasmic reticulum that are exported to the cytosol to be destroyed and deglycosylate them, while it has no activity toward native proteins. Deglycosylation is a prerequisite for subsequent proteasome-mediated degradation of some, but not all, misfolded glycoproteins.</text>
</comment>
<evidence type="ECO:0000256" key="13">
    <source>
        <dbReference type="SAM" id="MobiDB-lite"/>
    </source>
</evidence>
<dbReference type="InterPro" id="IPR038765">
    <property type="entry name" value="Papain-like_cys_pep_sf"/>
</dbReference>
<dbReference type="InterPro" id="IPR050883">
    <property type="entry name" value="PNGase"/>
</dbReference>
<dbReference type="GeneID" id="108672488"/>
<dbReference type="Pfam" id="PF01841">
    <property type="entry name" value="Transglut_core"/>
    <property type="match status" value="1"/>
</dbReference>
<name>A0A979FR79_HYAAZ</name>
<keyword evidence="7" id="KW-0963">Cytoplasm</keyword>
<dbReference type="PANTHER" id="PTHR12143">
    <property type="entry name" value="PEPTIDE N-GLYCANASE PNGASE -RELATED"/>
    <property type="match status" value="1"/>
</dbReference>
<comment type="catalytic activity">
    <reaction evidence="1">
        <text>Hydrolysis of an N(4)-(acetyl-beta-D-glucosaminyl)asparagine residue in which the glucosamine residue may be further glycosylated, to yield a (substituted) N-acetyl-beta-D-glucosaminylamine and a peptide containing an aspartate residue.</text>
        <dbReference type="EC" id="3.5.1.52"/>
    </reaction>
</comment>
<dbReference type="EC" id="3.5.1.52" evidence="5"/>
<evidence type="ECO:0000256" key="5">
    <source>
        <dbReference type="ARBA" id="ARBA00012158"/>
    </source>
</evidence>
<evidence type="ECO:0000256" key="2">
    <source>
        <dbReference type="ARBA" id="ARBA00001947"/>
    </source>
</evidence>
<dbReference type="GO" id="GO:0046872">
    <property type="term" value="F:metal ion binding"/>
    <property type="evidence" value="ECO:0007669"/>
    <property type="project" value="UniProtKB-KW"/>
</dbReference>
<dbReference type="GO" id="GO:0000224">
    <property type="term" value="F:peptide-N4-(N-acetyl-beta-glucosaminyl)asparagine amidase activity"/>
    <property type="evidence" value="ECO:0007669"/>
    <property type="project" value="UniProtKB-EC"/>
</dbReference>
<feature type="region of interest" description="Disordered" evidence="13">
    <location>
        <begin position="873"/>
        <end position="1060"/>
    </location>
</feature>
<evidence type="ECO:0000256" key="8">
    <source>
        <dbReference type="ARBA" id="ARBA00022723"/>
    </source>
</evidence>
<feature type="compositionally biased region" description="Polar residues" evidence="13">
    <location>
        <begin position="1021"/>
        <end position="1038"/>
    </location>
</feature>
<feature type="compositionally biased region" description="Basic and acidic residues" evidence="13">
    <location>
        <begin position="257"/>
        <end position="269"/>
    </location>
</feature>
<dbReference type="Gene3D" id="2.60.120.1020">
    <property type="entry name" value="Peptide N glycanase, PAW domain"/>
    <property type="match status" value="2"/>
</dbReference>
<evidence type="ECO:0000256" key="9">
    <source>
        <dbReference type="ARBA" id="ARBA00022801"/>
    </source>
</evidence>
<keyword evidence="8" id="KW-0479">Metal-binding</keyword>
<feature type="compositionally biased region" description="Basic and acidic residues" evidence="13">
    <location>
        <begin position="146"/>
        <end position="160"/>
    </location>
</feature>
<dbReference type="InterPro" id="IPR036339">
    <property type="entry name" value="PUB-like_dom_sf"/>
</dbReference>
<dbReference type="InterPro" id="IPR038680">
    <property type="entry name" value="PAW_sf"/>
</dbReference>